<keyword evidence="3" id="KW-0560">Oxidoreductase</keyword>
<name>A0A382RIM7_9ZZZZ</name>
<keyword evidence="1" id="KW-0285">Flavoprotein</keyword>
<dbReference type="Pfam" id="PF00881">
    <property type="entry name" value="Nitroreductase"/>
    <property type="match status" value="1"/>
</dbReference>
<dbReference type="PANTHER" id="PTHR23026:SF90">
    <property type="entry name" value="IODOTYROSINE DEIODINASE 1"/>
    <property type="match status" value="1"/>
</dbReference>
<feature type="non-terminal residue" evidence="5">
    <location>
        <position position="123"/>
    </location>
</feature>
<dbReference type="InterPro" id="IPR000415">
    <property type="entry name" value="Nitroreductase-like"/>
</dbReference>
<keyword evidence="2" id="KW-0288">FMN</keyword>
<dbReference type="InterPro" id="IPR029479">
    <property type="entry name" value="Nitroreductase"/>
</dbReference>
<accession>A0A382RIM7</accession>
<reference evidence="5" key="1">
    <citation type="submission" date="2018-05" db="EMBL/GenBank/DDBJ databases">
        <authorList>
            <person name="Lanie J.A."/>
            <person name="Ng W.-L."/>
            <person name="Kazmierczak K.M."/>
            <person name="Andrzejewski T.M."/>
            <person name="Davidsen T.M."/>
            <person name="Wayne K.J."/>
            <person name="Tettelin H."/>
            <person name="Glass J.I."/>
            <person name="Rusch D."/>
            <person name="Podicherti R."/>
            <person name="Tsui H.-C.T."/>
            <person name="Winkler M.E."/>
        </authorList>
    </citation>
    <scope>NUCLEOTIDE SEQUENCE</scope>
</reference>
<feature type="domain" description="Nitroreductase" evidence="4">
    <location>
        <begin position="9"/>
        <end position="117"/>
    </location>
</feature>
<gene>
    <name evidence="5" type="ORF">METZ01_LOCUS350340</name>
</gene>
<evidence type="ECO:0000259" key="4">
    <source>
        <dbReference type="Pfam" id="PF00881"/>
    </source>
</evidence>
<dbReference type="Gene3D" id="3.40.109.10">
    <property type="entry name" value="NADH Oxidase"/>
    <property type="match status" value="1"/>
</dbReference>
<evidence type="ECO:0000256" key="3">
    <source>
        <dbReference type="ARBA" id="ARBA00023002"/>
    </source>
</evidence>
<proteinExistence type="predicted"/>
<sequence>MDVYEAIYTTRAMRRVKPDPIPEDVLKKMMDAAVRGPSGGNAQTFRMICVTDPEIKSKMQKFYRACLDELNATQYASVQDQIKEDEKNSERSTPARINDSAQWLADNLHNVPMLIFFFGKLGG</sequence>
<dbReference type="GO" id="GO:0016491">
    <property type="term" value="F:oxidoreductase activity"/>
    <property type="evidence" value="ECO:0007669"/>
    <property type="project" value="UniProtKB-KW"/>
</dbReference>
<dbReference type="SUPFAM" id="SSF55469">
    <property type="entry name" value="FMN-dependent nitroreductase-like"/>
    <property type="match status" value="1"/>
</dbReference>
<dbReference type="InterPro" id="IPR050627">
    <property type="entry name" value="Nitroreductase/BluB"/>
</dbReference>
<evidence type="ECO:0000256" key="2">
    <source>
        <dbReference type="ARBA" id="ARBA00022643"/>
    </source>
</evidence>
<evidence type="ECO:0000256" key="1">
    <source>
        <dbReference type="ARBA" id="ARBA00022630"/>
    </source>
</evidence>
<evidence type="ECO:0000313" key="5">
    <source>
        <dbReference type="EMBL" id="SVC97486.1"/>
    </source>
</evidence>
<dbReference type="PANTHER" id="PTHR23026">
    <property type="entry name" value="NADPH NITROREDUCTASE"/>
    <property type="match status" value="1"/>
</dbReference>
<organism evidence="5">
    <name type="scientific">marine metagenome</name>
    <dbReference type="NCBI Taxonomy" id="408172"/>
    <lineage>
        <taxon>unclassified sequences</taxon>
        <taxon>metagenomes</taxon>
        <taxon>ecological metagenomes</taxon>
    </lineage>
</organism>
<dbReference type="EMBL" id="UINC01121966">
    <property type="protein sequence ID" value="SVC97486.1"/>
    <property type="molecule type" value="Genomic_DNA"/>
</dbReference>
<protein>
    <recommendedName>
        <fullName evidence="4">Nitroreductase domain-containing protein</fullName>
    </recommendedName>
</protein>
<dbReference type="AlphaFoldDB" id="A0A382RIM7"/>